<dbReference type="Pfam" id="PF13302">
    <property type="entry name" value="Acetyltransf_3"/>
    <property type="match status" value="1"/>
</dbReference>
<sequence length="173" mass="20631">MLEINTKRLRILPLNEYNLELAITNFNEMEKVLGLAVTDKNIGLREKNVFKIRLNDVKNNNAKYMWYTTWMVVLKCENRIIGHIMVKGYPNEKGEVNIGYYMQKQYRENGYMNESINKLISWIFSNEDVKYVVADTLKSNMISQNLLIKIGMKPYKEDEDCVWWRLKKSQLKY</sequence>
<comment type="caution">
    <text evidence="2">The sequence shown here is derived from an EMBL/GenBank/DDBJ whole genome shotgun (WGS) entry which is preliminary data.</text>
</comment>
<dbReference type="Proteomes" id="UP001232584">
    <property type="component" value="Unassembled WGS sequence"/>
</dbReference>
<dbReference type="InterPro" id="IPR016181">
    <property type="entry name" value="Acyl_CoA_acyltransferase"/>
</dbReference>
<keyword evidence="3" id="KW-1185">Reference proteome</keyword>
<dbReference type="InterPro" id="IPR000182">
    <property type="entry name" value="GNAT_dom"/>
</dbReference>
<proteinExistence type="predicted"/>
<dbReference type="SUPFAM" id="SSF55729">
    <property type="entry name" value="Acyl-CoA N-acyltransferases (Nat)"/>
    <property type="match status" value="1"/>
</dbReference>
<dbReference type="RefSeq" id="WP_307508234.1">
    <property type="nucleotide sequence ID" value="NZ_BAAACE010000005.1"/>
</dbReference>
<feature type="domain" description="N-acetyltransferase" evidence="1">
    <location>
        <begin position="51"/>
        <end position="153"/>
    </location>
</feature>
<name>A0ABU0N3E3_9FIRM</name>
<dbReference type="InterPro" id="IPR051531">
    <property type="entry name" value="N-acetyltransferase"/>
</dbReference>
<organism evidence="2 3">
    <name type="scientific">Paraclostridium ghonii</name>
    <dbReference type="NCBI Taxonomy" id="29358"/>
    <lineage>
        <taxon>Bacteria</taxon>
        <taxon>Bacillati</taxon>
        <taxon>Bacillota</taxon>
        <taxon>Clostridia</taxon>
        <taxon>Peptostreptococcales</taxon>
        <taxon>Peptostreptococcaceae</taxon>
        <taxon>Paraclostridium</taxon>
    </lineage>
</organism>
<protein>
    <submittedName>
        <fullName evidence="2">RimJ/RimL family protein N-acetyltransferase</fullName>
    </submittedName>
</protein>
<evidence type="ECO:0000313" key="3">
    <source>
        <dbReference type="Proteomes" id="UP001232584"/>
    </source>
</evidence>
<dbReference type="PANTHER" id="PTHR43792:SF13">
    <property type="entry name" value="ACETYLTRANSFERASE"/>
    <property type="match status" value="1"/>
</dbReference>
<gene>
    <name evidence="2" type="ORF">QOZ92_002474</name>
</gene>
<dbReference type="PANTHER" id="PTHR43792">
    <property type="entry name" value="GNAT FAMILY, PUTATIVE (AFU_ORTHOLOGUE AFUA_3G00765)-RELATED-RELATED"/>
    <property type="match status" value="1"/>
</dbReference>
<reference evidence="2 3" key="1">
    <citation type="submission" date="2023-07" db="EMBL/GenBank/DDBJ databases">
        <title>Genomic Encyclopedia of Type Strains, Phase IV (KMG-IV): sequencing the most valuable type-strain genomes for metagenomic binning, comparative biology and taxonomic classification.</title>
        <authorList>
            <person name="Goeker M."/>
        </authorList>
    </citation>
    <scope>NUCLEOTIDE SEQUENCE [LARGE SCALE GENOMIC DNA]</scope>
    <source>
        <strain evidence="2 3">DSM 15049</strain>
    </source>
</reference>
<dbReference type="Gene3D" id="3.40.630.30">
    <property type="match status" value="1"/>
</dbReference>
<dbReference type="EMBL" id="JAUSWG010000010">
    <property type="protein sequence ID" value="MDQ0557348.1"/>
    <property type="molecule type" value="Genomic_DNA"/>
</dbReference>
<evidence type="ECO:0000313" key="2">
    <source>
        <dbReference type="EMBL" id="MDQ0557348.1"/>
    </source>
</evidence>
<evidence type="ECO:0000259" key="1">
    <source>
        <dbReference type="Pfam" id="PF13302"/>
    </source>
</evidence>
<accession>A0ABU0N3E3</accession>